<evidence type="ECO:0000256" key="15">
    <source>
        <dbReference type="ARBA" id="ARBA00030833"/>
    </source>
</evidence>
<feature type="chain" id="PRO_5045519631" description="L-cysteine S-thiosulfotransferase subunit SoxA" evidence="20">
    <location>
        <begin position="22"/>
        <end position="280"/>
    </location>
</feature>
<evidence type="ECO:0000256" key="18">
    <source>
        <dbReference type="ARBA" id="ARBA00048077"/>
    </source>
</evidence>
<dbReference type="Pfam" id="PF21342">
    <property type="entry name" value="SoxA-TsdA_cyt-c"/>
    <property type="match status" value="1"/>
</dbReference>
<dbReference type="EMBL" id="NRRV01000022">
    <property type="protein sequence ID" value="MBK1631137.1"/>
    <property type="molecule type" value="Genomic_DNA"/>
</dbReference>
<dbReference type="NCBIfam" id="TIGR04484">
    <property type="entry name" value="thiosulf_SoxA"/>
    <property type="match status" value="1"/>
</dbReference>
<evidence type="ECO:0000256" key="8">
    <source>
        <dbReference type="ARBA" id="ARBA00022723"/>
    </source>
</evidence>
<evidence type="ECO:0000256" key="2">
    <source>
        <dbReference type="ARBA" id="ARBA00011530"/>
    </source>
</evidence>
<evidence type="ECO:0000256" key="16">
    <source>
        <dbReference type="ARBA" id="ARBA00032236"/>
    </source>
</evidence>
<dbReference type="Gene3D" id="1.10.760.10">
    <property type="entry name" value="Cytochrome c-like domain"/>
    <property type="match status" value="2"/>
</dbReference>
<evidence type="ECO:0000256" key="14">
    <source>
        <dbReference type="ARBA" id="ARBA00030174"/>
    </source>
</evidence>
<evidence type="ECO:0000256" key="9">
    <source>
        <dbReference type="ARBA" id="ARBA00022729"/>
    </source>
</evidence>
<evidence type="ECO:0000313" key="22">
    <source>
        <dbReference type="EMBL" id="MBK1631137.1"/>
    </source>
</evidence>
<evidence type="ECO:0000256" key="4">
    <source>
        <dbReference type="ARBA" id="ARBA00019364"/>
    </source>
</evidence>
<evidence type="ECO:0000313" key="23">
    <source>
        <dbReference type="Proteomes" id="UP000748752"/>
    </source>
</evidence>
<evidence type="ECO:0000256" key="17">
    <source>
        <dbReference type="ARBA" id="ARBA00032318"/>
    </source>
</evidence>
<keyword evidence="23" id="KW-1185">Reference proteome</keyword>
<feature type="domain" description="Cytochrome c" evidence="21">
    <location>
        <begin position="64"/>
        <end position="158"/>
    </location>
</feature>
<keyword evidence="11" id="KW-0249">Electron transport</keyword>
<keyword evidence="10" id="KW-0574">Periplasm</keyword>
<evidence type="ECO:0000259" key="21">
    <source>
        <dbReference type="Pfam" id="PF21342"/>
    </source>
</evidence>
<evidence type="ECO:0000256" key="7">
    <source>
        <dbReference type="ARBA" id="ARBA00022679"/>
    </source>
</evidence>
<comment type="subcellular location">
    <subcellularLocation>
        <location evidence="1">Periplasm</location>
    </subcellularLocation>
</comment>
<evidence type="ECO:0000256" key="5">
    <source>
        <dbReference type="ARBA" id="ARBA00022448"/>
    </source>
</evidence>
<evidence type="ECO:0000256" key="20">
    <source>
        <dbReference type="SAM" id="SignalP"/>
    </source>
</evidence>
<evidence type="ECO:0000256" key="13">
    <source>
        <dbReference type="ARBA" id="ARBA00025746"/>
    </source>
</evidence>
<comment type="catalytic activity">
    <reaction evidence="18">
        <text>L-cysteinyl-[SoxY protein] + thiosulfate + 2 Fe(III)-[cytochrome c] = S-sulfosulfanyl-L-cysteinyl-[SoxY protein] + 2 Fe(II)-[cytochrome c] + 2 H(+)</text>
        <dbReference type="Rhea" id="RHEA:56720"/>
        <dbReference type="Rhea" id="RHEA-COMP:10350"/>
        <dbReference type="Rhea" id="RHEA-COMP:14328"/>
        <dbReference type="Rhea" id="RHEA-COMP:14399"/>
        <dbReference type="Rhea" id="RHEA-COMP:14691"/>
        <dbReference type="ChEBI" id="CHEBI:15378"/>
        <dbReference type="ChEBI" id="CHEBI:29033"/>
        <dbReference type="ChEBI" id="CHEBI:29034"/>
        <dbReference type="ChEBI" id="CHEBI:29950"/>
        <dbReference type="ChEBI" id="CHEBI:33542"/>
        <dbReference type="ChEBI" id="CHEBI:139321"/>
        <dbReference type="EC" id="2.8.5.2"/>
    </reaction>
</comment>
<evidence type="ECO:0000256" key="10">
    <source>
        <dbReference type="ARBA" id="ARBA00022764"/>
    </source>
</evidence>
<protein>
    <recommendedName>
        <fullName evidence="4">L-cysteine S-thiosulfotransferase subunit SoxA</fullName>
        <ecNumber evidence="3">2.8.5.2</ecNumber>
    </recommendedName>
    <alternativeName>
        <fullName evidence="16">Protein SoxA</fullName>
    </alternativeName>
    <alternativeName>
        <fullName evidence="17">SoxAX cytochrome complex subunit A</fullName>
    </alternativeName>
    <alternativeName>
        <fullName evidence="15">Sulfur oxidizing protein A</fullName>
    </alternativeName>
    <alternativeName>
        <fullName evidence="14">Thiosulfate-oxidizing multienzyme system protein SoxA</fullName>
    </alternativeName>
</protein>
<evidence type="ECO:0000256" key="1">
    <source>
        <dbReference type="ARBA" id="ARBA00004418"/>
    </source>
</evidence>
<comment type="caution">
    <text evidence="22">The sequence shown here is derived from an EMBL/GenBank/DDBJ whole genome shotgun (WGS) entry which is preliminary data.</text>
</comment>
<accession>A0ABS1CH12</accession>
<evidence type="ECO:0000256" key="11">
    <source>
        <dbReference type="ARBA" id="ARBA00022982"/>
    </source>
</evidence>
<evidence type="ECO:0000256" key="12">
    <source>
        <dbReference type="ARBA" id="ARBA00023004"/>
    </source>
</evidence>
<organism evidence="22 23">
    <name type="scientific">Thiohalocapsa halophila</name>
    <dbReference type="NCBI Taxonomy" id="69359"/>
    <lineage>
        <taxon>Bacteria</taxon>
        <taxon>Pseudomonadati</taxon>
        <taxon>Pseudomonadota</taxon>
        <taxon>Gammaproteobacteria</taxon>
        <taxon>Chromatiales</taxon>
        <taxon>Chromatiaceae</taxon>
        <taxon>Thiohalocapsa</taxon>
    </lineage>
</organism>
<comment type="similarity">
    <text evidence="13">Belongs to the SoxA family.</text>
</comment>
<feature type="signal peptide" evidence="20">
    <location>
        <begin position="1"/>
        <end position="21"/>
    </location>
</feature>
<keyword evidence="9 20" id="KW-0732">Signal</keyword>
<keyword evidence="8" id="KW-0479">Metal-binding</keyword>
<keyword evidence="7" id="KW-0808">Transferase</keyword>
<comment type="subunit">
    <text evidence="2">Heterodimer of SoxA and SoxX.</text>
</comment>
<dbReference type="EC" id="2.8.5.2" evidence="3"/>
<dbReference type="SUPFAM" id="SSF46626">
    <property type="entry name" value="Cytochrome c"/>
    <property type="match status" value="2"/>
</dbReference>
<proteinExistence type="inferred from homology"/>
<dbReference type="InterPro" id="IPR009056">
    <property type="entry name" value="Cyt_c-like_dom"/>
</dbReference>
<dbReference type="Proteomes" id="UP000748752">
    <property type="component" value="Unassembled WGS sequence"/>
</dbReference>
<keyword evidence="5" id="KW-0813">Transport</keyword>
<evidence type="ECO:0000256" key="3">
    <source>
        <dbReference type="ARBA" id="ARBA00012408"/>
    </source>
</evidence>
<keyword evidence="6" id="KW-0349">Heme</keyword>
<dbReference type="InterPro" id="IPR036909">
    <property type="entry name" value="Cyt_c-like_dom_sf"/>
</dbReference>
<comment type="catalytic activity">
    <reaction evidence="19">
        <text>S-sulfanyl-L-cysteinyl-[SoxY protein] + thiosulfate + 2 Fe(III)-[cytochrome c] = S-(2-sulfodisulfanyl)-L-cysteinyl-[SoxY protein] + 2 Fe(II)-[cytochrome c] + 2 H(+)</text>
        <dbReference type="Rhea" id="RHEA:51224"/>
        <dbReference type="Rhea" id="RHEA-COMP:10350"/>
        <dbReference type="Rhea" id="RHEA-COMP:14399"/>
        <dbReference type="Rhea" id="RHEA-COMP:14689"/>
        <dbReference type="Rhea" id="RHEA-COMP:14690"/>
        <dbReference type="ChEBI" id="CHEBI:15378"/>
        <dbReference type="ChEBI" id="CHEBI:29033"/>
        <dbReference type="ChEBI" id="CHEBI:29034"/>
        <dbReference type="ChEBI" id="CHEBI:33542"/>
        <dbReference type="ChEBI" id="CHEBI:61963"/>
        <dbReference type="ChEBI" id="CHEBI:140664"/>
        <dbReference type="EC" id="2.8.5.2"/>
    </reaction>
</comment>
<reference evidence="22 23" key="1">
    <citation type="journal article" date="2020" name="Microorganisms">
        <title>Osmotic Adaptation and Compatible Solute Biosynthesis of Phototrophic Bacteria as Revealed from Genome Analyses.</title>
        <authorList>
            <person name="Imhoff J.F."/>
            <person name="Rahn T."/>
            <person name="Kunzel S."/>
            <person name="Keller A."/>
            <person name="Neulinger S.C."/>
        </authorList>
    </citation>
    <scope>NUCLEOTIDE SEQUENCE [LARGE SCALE GENOMIC DNA]</scope>
    <source>
        <strain evidence="22 23">DSM 6210</strain>
    </source>
</reference>
<name>A0ABS1CH12_9GAMM</name>
<evidence type="ECO:0000256" key="19">
    <source>
        <dbReference type="ARBA" id="ARBA00048423"/>
    </source>
</evidence>
<keyword evidence="12" id="KW-0408">Iron</keyword>
<sequence>MPRRSALAAGMAATLTLPVLAGDLRAPEDVLQTLIDDNESAYLTQSEQNIMMMPDNAALWTAEEGKELFFEARGPNNESLETCDLGKGPGVVDGAYVELPRFFEDTGRVMDLESRLVYCMTSIQGFAPDDPEVKQRHGSDSDMMKLQTFIASRSSGLPWNPPMDHPLEQAMRDAGEVLFYRRAGTSDFSCSTCHTNTGNRIRASVLPSINQPHEWTKAISWPAFRVGHQQVRSSNHRIRGCYWQMRQPQSIPGSEAAIALMSFWTDAARGAPAILPDKKR</sequence>
<gene>
    <name evidence="22" type="primary">soxA</name>
    <name evidence="22" type="ORF">CKO31_10355</name>
</gene>
<evidence type="ECO:0000256" key="6">
    <source>
        <dbReference type="ARBA" id="ARBA00022617"/>
    </source>
</evidence>
<dbReference type="InterPro" id="IPR025710">
    <property type="entry name" value="SoxA"/>
</dbReference>